<sequence length="310" mass="35724">MTNNYEFPTPTLISVNGVKLEVFEAGQKNWGRPIVLCHGWPEHAYSWRHQVTPLVEAGYHVIIPNQRGYGESSCPKEVTKYDIKHLTGDLVALLDHYQYKDAIFMGHDWGASVVWSMALLHPERVRKMINLCLPYQVRGEKPWIDFMEEVFGDDYYFVHFNKQPGVADAILDENSSQFLNNLYRKNAPSQVPGKGMEMINLAKATKPLGEPVMSDEDLSVYISGFNKTGFTPSINWYRNLNRNWHLLGDVSPIIHQPTLMVYGEKDIIPPLQNIKDFVPNIDVKSLDTGHWIQEERPEELNQMILKWLIK</sequence>
<dbReference type="InterPro" id="IPR000073">
    <property type="entry name" value="AB_hydrolase_1"/>
</dbReference>
<organism evidence="3 4">
    <name type="scientific">Viridibacillus arvi</name>
    <dbReference type="NCBI Taxonomy" id="263475"/>
    <lineage>
        <taxon>Bacteria</taxon>
        <taxon>Bacillati</taxon>
        <taxon>Bacillota</taxon>
        <taxon>Bacilli</taxon>
        <taxon>Bacillales</taxon>
        <taxon>Caryophanaceae</taxon>
        <taxon>Viridibacillus</taxon>
    </lineage>
</organism>
<evidence type="ECO:0000313" key="3">
    <source>
        <dbReference type="EMBL" id="KOO48660.1"/>
    </source>
</evidence>
<dbReference type="PRINTS" id="PR00412">
    <property type="entry name" value="EPOXHYDRLASE"/>
</dbReference>
<dbReference type="GO" id="GO:0016787">
    <property type="term" value="F:hydrolase activity"/>
    <property type="evidence" value="ECO:0007669"/>
    <property type="project" value="UniProtKB-KW"/>
</dbReference>
<protein>
    <submittedName>
        <fullName evidence="3">Epoxide hydrolase</fullName>
    </submittedName>
</protein>
<dbReference type="OrthoDB" id="9773293at2"/>
<evidence type="ECO:0000256" key="1">
    <source>
        <dbReference type="ARBA" id="ARBA00022801"/>
    </source>
</evidence>
<dbReference type="Proteomes" id="UP000036867">
    <property type="component" value="Unassembled WGS sequence"/>
</dbReference>
<dbReference type="STRING" id="263475.AMD00_09445"/>
<dbReference type="RefSeq" id="WP_053416842.1">
    <property type="nucleotide sequence ID" value="NZ_JBCMNK010000014.1"/>
</dbReference>
<gene>
    <name evidence="3" type="ORF">AMD00_09445</name>
</gene>
<dbReference type="PRINTS" id="PR00111">
    <property type="entry name" value="ABHYDROLASE"/>
</dbReference>
<accession>A0A0M0LC71</accession>
<dbReference type="SUPFAM" id="SSF53474">
    <property type="entry name" value="alpha/beta-Hydrolases"/>
    <property type="match status" value="1"/>
</dbReference>
<dbReference type="Gene3D" id="3.40.50.1820">
    <property type="entry name" value="alpha/beta hydrolase"/>
    <property type="match status" value="1"/>
</dbReference>
<reference evidence="4" key="1">
    <citation type="submission" date="2015-08" db="EMBL/GenBank/DDBJ databases">
        <title>Fjat-10028 dsm 16317.</title>
        <authorList>
            <person name="Liu B."/>
            <person name="Wang J."/>
            <person name="Zhu Y."/>
            <person name="Liu G."/>
            <person name="Chen Q."/>
            <person name="Chen Z."/>
            <person name="Lan J."/>
            <person name="Che J."/>
            <person name="Ge C."/>
            <person name="Shi H."/>
            <person name="Pan Z."/>
            <person name="Liu X."/>
        </authorList>
    </citation>
    <scope>NUCLEOTIDE SEQUENCE [LARGE SCALE GENOMIC DNA]</scope>
    <source>
        <strain evidence="4">DSM 16317</strain>
    </source>
</reference>
<dbReference type="InterPro" id="IPR000639">
    <property type="entry name" value="Epox_hydrolase-like"/>
</dbReference>
<keyword evidence="1 3" id="KW-0378">Hydrolase</keyword>
<dbReference type="PATRIC" id="fig|263475.3.peg.3095"/>
<dbReference type="Pfam" id="PF00561">
    <property type="entry name" value="Abhydrolase_1"/>
    <property type="match status" value="1"/>
</dbReference>
<evidence type="ECO:0000313" key="4">
    <source>
        <dbReference type="Proteomes" id="UP000036867"/>
    </source>
</evidence>
<dbReference type="AlphaFoldDB" id="A0A0M0LC71"/>
<dbReference type="InterPro" id="IPR029058">
    <property type="entry name" value="AB_hydrolase_fold"/>
</dbReference>
<dbReference type="GeneID" id="301136328"/>
<name>A0A0M0LC71_9BACL</name>
<proteinExistence type="predicted"/>
<dbReference type="PANTHER" id="PTHR43329">
    <property type="entry name" value="EPOXIDE HYDROLASE"/>
    <property type="match status" value="1"/>
</dbReference>
<dbReference type="EMBL" id="LILB01000005">
    <property type="protein sequence ID" value="KOO48660.1"/>
    <property type="molecule type" value="Genomic_DNA"/>
</dbReference>
<feature type="domain" description="AB hydrolase-1" evidence="2">
    <location>
        <begin position="33"/>
        <end position="297"/>
    </location>
</feature>
<comment type="caution">
    <text evidence="3">The sequence shown here is derived from an EMBL/GenBank/DDBJ whole genome shotgun (WGS) entry which is preliminary data.</text>
</comment>
<evidence type="ECO:0000259" key="2">
    <source>
        <dbReference type="Pfam" id="PF00561"/>
    </source>
</evidence>
<keyword evidence="4" id="KW-1185">Reference proteome</keyword>